<evidence type="ECO:0000256" key="7">
    <source>
        <dbReference type="SAM" id="MobiDB-lite"/>
    </source>
</evidence>
<feature type="compositionally biased region" description="Low complexity" evidence="7">
    <location>
        <begin position="615"/>
        <end position="625"/>
    </location>
</feature>
<sequence length="747" mass="83376">MNFGPPGFLHDDEKEALIKVTLHHEMAFSFDRSEKGLLKATYADPYQIRTVSHEPWIGKTIPFPKSRIKEIRDIYAEQIEAGDIEPADGPYVTPHFFVAKKNGAIRKVVDMSALNAVTIRDANVPPNLNDFCEALSGRVCYGSGDGHSFFDQIVLHPDSRPMTAIRTIHGMYQSTRLPQGATNSPAYAQRVSTHIYLDELSENVQVFVDDIVFKGPRSDQGNKTLEGTNLRLWFLEYLRTYSRCLRRYEHAGLTLSGEKFVAITPRVSITGVVIDRNGKHSDPEKVAKLENWPCPPPNISSLRGFLGLANYLRPFIRGFATIDAPLRKLLTGRFRWNDGASAAMENLKEAAKTQPILVAIDYTSSEPLVLAVDSSQLAAGWALFQGDTQEGQLRKLNQYGSVGFSDVESRYSQPQLELCGVFKAVKHLRHSLYGVFFILEVDAASLRQMINSPDIPNAAMTRWVQYLKLFDHEIRHVPAHRHTLPDGLSRTDFDTVSPAGEWPPDKIGLDVRPRNFDSSDDDKTMAGEKQIQHATPGGHASINSRSNVLIHSTPSTLGPSESDVADWHRRARGTGAQLAGVANPAGIDIEPSGTGNPSGTASEDTDDSSTYHGVTTTDSASSLSSDDPDDPIPLRTDLYTDKWLHLAEYLHSGLSHKILKPLPPSRRNWIKQMIGKFFVREGRLYRRGKKNDAPQLVIDSQSLKDRLMHEAHELHGHRGRDAMIALLSKRVWWERLAVDCIRHVSSY</sequence>
<keyword evidence="1" id="KW-0808">Transferase</keyword>
<dbReference type="GO" id="GO:0016787">
    <property type="term" value="F:hydrolase activity"/>
    <property type="evidence" value="ECO:0007669"/>
    <property type="project" value="UniProtKB-KW"/>
</dbReference>
<keyword evidence="6" id="KW-0695">RNA-directed DNA polymerase</keyword>
<feature type="compositionally biased region" description="Polar residues" evidence="7">
    <location>
        <begin position="593"/>
        <end position="614"/>
    </location>
</feature>
<dbReference type="Gene3D" id="3.10.10.10">
    <property type="entry name" value="HIV Type 1 Reverse Transcriptase, subunit A, domain 1"/>
    <property type="match status" value="1"/>
</dbReference>
<accession>A0A8T8SWW3</accession>
<keyword evidence="4" id="KW-0255">Endonuclease</keyword>
<evidence type="ECO:0000256" key="1">
    <source>
        <dbReference type="ARBA" id="ARBA00022679"/>
    </source>
</evidence>
<name>A0A8T8SWW3_9BASI</name>
<organism evidence="9 10">
    <name type="scientific">Tilletia caries</name>
    <name type="common">wheat bunt fungus</name>
    <dbReference type="NCBI Taxonomy" id="13290"/>
    <lineage>
        <taxon>Eukaryota</taxon>
        <taxon>Fungi</taxon>
        <taxon>Dikarya</taxon>
        <taxon>Basidiomycota</taxon>
        <taxon>Ustilaginomycotina</taxon>
        <taxon>Exobasidiomycetes</taxon>
        <taxon>Tilletiales</taxon>
        <taxon>Tilletiaceae</taxon>
        <taxon>Tilletia</taxon>
    </lineage>
</organism>
<dbReference type="InterPro" id="IPR043128">
    <property type="entry name" value="Rev_trsase/Diguanyl_cyclase"/>
</dbReference>
<dbReference type="AlphaFoldDB" id="A0A8T8SWW3"/>
<proteinExistence type="predicted"/>
<evidence type="ECO:0000256" key="5">
    <source>
        <dbReference type="ARBA" id="ARBA00022801"/>
    </source>
</evidence>
<dbReference type="PANTHER" id="PTHR37984">
    <property type="entry name" value="PROTEIN CBG26694"/>
    <property type="match status" value="1"/>
</dbReference>
<dbReference type="Gene3D" id="1.10.340.70">
    <property type="match status" value="1"/>
</dbReference>
<evidence type="ECO:0000256" key="3">
    <source>
        <dbReference type="ARBA" id="ARBA00022722"/>
    </source>
</evidence>
<evidence type="ECO:0000259" key="8">
    <source>
        <dbReference type="PROSITE" id="PS50878"/>
    </source>
</evidence>
<evidence type="ECO:0000313" key="10">
    <source>
        <dbReference type="Proteomes" id="UP000077671"/>
    </source>
</evidence>
<comment type="caution">
    <text evidence="9">The sequence shown here is derived from an EMBL/GenBank/DDBJ whole genome shotgun (WGS) entry which is preliminary data.</text>
</comment>
<feature type="region of interest" description="Disordered" evidence="7">
    <location>
        <begin position="575"/>
        <end position="631"/>
    </location>
</feature>
<dbReference type="PROSITE" id="PS50878">
    <property type="entry name" value="RT_POL"/>
    <property type="match status" value="1"/>
</dbReference>
<keyword evidence="5" id="KW-0378">Hydrolase</keyword>
<evidence type="ECO:0000256" key="4">
    <source>
        <dbReference type="ARBA" id="ARBA00022759"/>
    </source>
</evidence>
<keyword evidence="2" id="KW-0548">Nucleotidyltransferase</keyword>
<dbReference type="CDD" id="cd01647">
    <property type="entry name" value="RT_LTR"/>
    <property type="match status" value="1"/>
</dbReference>
<feature type="region of interest" description="Disordered" evidence="7">
    <location>
        <begin position="496"/>
        <end position="543"/>
    </location>
</feature>
<dbReference type="InterPro" id="IPR050951">
    <property type="entry name" value="Retrovirus_Pol_polyprotein"/>
</dbReference>
<dbReference type="EMBL" id="LWDD02001241">
    <property type="protein sequence ID" value="KAE8250339.1"/>
    <property type="molecule type" value="Genomic_DNA"/>
</dbReference>
<dbReference type="SUPFAM" id="SSF56672">
    <property type="entry name" value="DNA/RNA polymerases"/>
    <property type="match status" value="1"/>
</dbReference>
<gene>
    <name evidence="9" type="ORF">A4X03_0g6460</name>
</gene>
<dbReference type="InterPro" id="IPR041373">
    <property type="entry name" value="RT_RNaseH"/>
</dbReference>
<dbReference type="Pfam" id="PF17921">
    <property type="entry name" value="Integrase_H2C2"/>
    <property type="match status" value="1"/>
</dbReference>
<dbReference type="Gene3D" id="3.30.70.270">
    <property type="match status" value="2"/>
</dbReference>
<evidence type="ECO:0000256" key="2">
    <source>
        <dbReference type="ARBA" id="ARBA00022695"/>
    </source>
</evidence>
<reference evidence="9" key="1">
    <citation type="submission" date="2016-04" db="EMBL/GenBank/DDBJ databases">
        <authorList>
            <person name="Nguyen H.D."/>
            <person name="Kesanakurti P."/>
            <person name="Cullis J."/>
            <person name="Levesque C.A."/>
            <person name="Hambleton S."/>
        </authorList>
    </citation>
    <scope>NUCLEOTIDE SEQUENCE</scope>
    <source>
        <strain evidence="9">DAOMC 238032</strain>
    </source>
</reference>
<dbReference type="Pfam" id="PF00078">
    <property type="entry name" value="RVT_1"/>
    <property type="match status" value="1"/>
</dbReference>
<dbReference type="GO" id="GO:0004519">
    <property type="term" value="F:endonuclease activity"/>
    <property type="evidence" value="ECO:0007669"/>
    <property type="project" value="UniProtKB-KW"/>
</dbReference>
<feature type="compositionally biased region" description="Basic and acidic residues" evidence="7">
    <location>
        <begin position="503"/>
        <end position="526"/>
    </location>
</feature>
<dbReference type="InterPro" id="IPR043502">
    <property type="entry name" value="DNA/RNA_pol_sf"/>
</dbReference>
<feature type="domain" description="Reverse transcriptase" evidence="8">
    <location>
        <begin position="79"/>
        <end position="274"/>
    </location>
</feature>
<dbReference type="GO" id="GO:0003964">
    <property type="term" value="F:RNA-directed DNA polymerase activity"/>
    <property type="evidence" value="ECO:0007669"/>
    <property type="project" value="UniProtKB-KW"/>
</dbReference>
<keyword evidence="3" id="KW-0540">Nuclease</keyword>
<dbReference type="InterPro" id="IPR000477">
    <property type="entry name" value="RT_dom"/>
</dbReference>
<dbReference type="Proteomes" id="UP000077671">
    <property type="component" value="Unassembled WGS sequence"/>
</dbReference>
<reference evidence="9" key="2">
    <citation type="journal article" date="2019" name="IMA Fungus">
        <title>Genome sequencing and comparison of five Tilletia species to identify candidate genes for the detection of regulated species infecting wheat.</title>
        <authorList>
            <person name="Nguyen H.D.T."/>
            <person name="Sultana T."/>
            <person name="Kesanakurti P."/>
            <person name="Hambleton S."/>
        </authorList>
    </citation>
    <scope>NUCLEOTIDE SEQUENCE</scope>
    <source>
        <strain evidence="9">DAOMC 238032</strain>
    </source>
</reference>
<dbReference type="Pfam" id="PF17917">
    <property type="entry name" value="RT_RNaseH"/>
    <property type="match status" value="1"/>
</dbReference>
<evidence type="ECO:0000313" key="9">
    <source>
        <dbReference type="EMBL" id="KAE8250339.1"/>
    </source>
</evidence>
<evidence type="ECO:0000256" key="6">
    <source>
        <dbReference type="ARBA" id="ARBA00022918"/>
    </source>
</evidence>
<dbReference type="PANTHER" id="PTHR37984:SF5">
    <property type="entry name" value="PROTEIN NYNRIN-LIKE"/>
    <property type="match status" value="1"/>
</dbReference>
<protein>
    <recommendedName>
        <fullName evidence="8">Reverse transcriptase domain-containing protein</fullName>
    </recommendedName>
</protein>
<dbReference type="InterPro" id="IPR041588">
    <property type="entry name" value="Integrase_H2C2"/>
</dbReference>